<sequence length="237" mass="27220">MASTTTQSSSVLPSSTSGTMMRDIFFWKKKKQSSLVLLISTATWVLLQFYQFNFVTVLSWVAMVIVVSLFLWGNLLRLFGKETKELLSGEEITVESALKVAMALRTWTEESIRWMFKVGAQSDLLTFASTLFGLWLLSQVGNYFDFLTIQYIGIVMGMTLPVIYSKYEDNIKRLSEGVKKQLHRYYDMFDEKVIKKLVEINLPLKFRPSYCLEEQLSSNGGAGENGGFDEDFHEWKQ</sequence>
<dbReference type="OMA" id="WMFRVGA"/>
<evidence type="ECO:0000256" key="1">
    <source>
        <dbReference type="ARBA" id="ARBA00004477"/>
    </source>
</evidence>
<protein>
    <recommendedName>
        <fullName evidence="6">Reticulon-like protein</fullName>
    </recommendedName>
</protein>
<organism evidence="8 9">
    <name type="scientific">Cannabis sativa</name>
    <name type="common">Hemp</name>
    <name type="synonym">Marijuana</name>
    <dbReference type="NCBI Taxonomy" id="3483"/>
    <lineage>
        <taxon>Eukaryota</taxon>
        <taxon>Viridiplantae</taxon>
        <taxon>Streptophyta</taxon>
        <taxon>Embryophyta</taxon>
        <taxon>Tracheophyta</taxon>
        <taxon>Spermatophyta</taxon>
        <taxon>Magnoliopsida</taxon>
        <taxon>eudicotyledons</taxon>
        <taxon>Gunneridae</taxon>
        <taxon>Pentapetalae</taxon>
        <taxon>rosids</taxon>
        <taxon>fabids</taxon>
        <taxon>Rosales</taxon>
        <taxon>Cannabaceae</taxon>
        <taxon>Cannabis</taxon>
    </lineage>
</organism>
<feature type="domain" description="Reticulon" evidence="7">
    <location>
        <begin position="21"/>
        <end position="210"/>
    </location>
</feature>
<feature type="transmembrane region" description="Helical" evidence="6">
    <location>
        <begin position="114"/>
        <end position="137"/>
    </location>
</feature>
<dbReference type="PANTHER" id="PTHR10994:SF145">
    <property type="entry name" value="RETICULON-LIKE PROTEIN B13"/>
    <property type="match status" value="1"/>
</dbReference>
<dbReference type="EMBL" id="UZAU01000401">
    <property type="status" value="NOT_ANNOTATED_CDS"/>
    <property type="molecule type" value="Genomic_DNA"/>
</dbReference>
<dbReference type="PROSITE" id="PS50845">
    <property type="entry name" value="RETICULON"/>
    <property type="match status" value="1"/>
</dbReference>
<evidence type="ECO:0000256" key="2">
    <source>
        <dbReference type="ARBA" id="ARBA00022692"/>
    </source>
</evidence>
<feature type="transmembrane region" description="Helical" evidence="6">
    <location>
        <begin position="57"/>
        <end position="76"/>
    </location>
</feature>
<keyword evidence="3 6" id="KW-0256">Endoplasmic reticulum</keyword>
<feature type="transmembrane region" description="Helical" evidence="6">
    <location>
        <begin position="143"/>
        <end position="164"/>
    </location>
</feature>
<comment type="subcellular location">
    <subcellularLocation>
        <location evidence="1 6">Endoplasmic reticulum membrane</location>
        <topology evidence="1 6">Multi-pass membrane protein</topology>
    </subcellularLocation>
</comment>
<dbReference type="Pfam" id="PF02453">
    <property type="entry name" value="Reticulon"/>
    <property type="match status" value="1"/>
</dbReference>
<dbReference type="AlphaFoldDB" id="A0A803PF18"/>
<evidence type="ECO:0000259" key="7">
    <source>
        <dbReference type="PROSITE" id="PS50845"/>
    </source>
</evidence>
<keyword evidence="4 6" id="KW-1133">Transmembrane helix</keyword>
<evidence type="ECO:0000256" key="6">
    <source>
        <dbReference type="RuleBase" id="RU363132"/>
    </source>
</evidence>
<dbReference type="InterPro" id="IPR003388">
    <property type="entry name" value="Reticulon"/>
</dbReference>
<reference evidence="8" key="1">
    <citation type="submission" date="2018-11" db="EMBL/GenBank/DDBJ databases">
        <authorList>
            <person name="Grassa J C."/>
        </authorList>
    </citation>
    <scope>NUCLEOTIDE SEQUENCE [LARGE SCALE GENOMIC DNA]</scope>
</reference>
<evidence type="ECO:0000256" key="3">
    <source>
        <dbReference type="ARBA" id="ARBA00022824"/>
    </source>
</evidence>
<dbReference type="InterPro" id="IPR045064">
    <property type="entry name" value="Reticulon-like"/>
</dbReference>
<dbReference type="Gramene" id="evm.model.04.1916">
    <property type="protein sequence ID" value="cds.evm.model.04.1916"/>
    <property type="gene ID" value="evm.TU.04.1916"/>
</dbReference>
<reference evidence="8" key="2">
    <citation type="submission" date="2021-03" db="UniProtKB">
        <authorList>
            <consortium name="EnsemblPlants"/>
        </authorList>
    </citation>
    <scope>IDENTIFICATION</scope>
</reference>
<keyword evidence="5 6" id="KW-0472">Membrane</keyword>
<evidence type="ECO:0000256" key="4">
    <source>
        <dbReference type="ARBA" id="ARBA00022989"/>
    </source>
</evidence>
<dbReference type="EnsemblPlants" id="evm.model.04.1916">
    <property type="protein sequence ID" value="cds.evm.model.04.1916"/>
    <property type="gene ID" value="evm.TU.04.1916"/>
</dbReference>
<feature type="transmembrane region" description="Helical" evidence="6">
    <location>
        <begin position="34"/>
        <end position="51"/>
    </location>
</feature>
<keyword evidence="9" id="KW-1185">Reference proteome</keyword>
<name>A0A803PF18_CANSA</name>
<keyword evidence="2 6" id="KW-0812">Transmembrane</keyword>
<evidence type="ECO:0000256" key="5">
    <source>
        <dbReference type="ARBA" id="ARBA00023136"/>
    </source>
</evidence>
<dbReference type="GO" id="GO:0009617">
    <property type="term" value="P:response to bacterium"/>
    <property type="evidence" value="ECO:0007669"/>
    <property type="project" value="InterPro"/>
</dbReference>
<accession>A0A803PF18</accession>
<evidence type="ECO:0000313" key="9">
    <source>
        <dbReference type="Proteomes" id="UP000596661"/>
    </source>
</evidence>
<dbReference type="PANTHER" id="PTHR10994">
    <property type="entry name" value="RETICULON"/>
    <property type="match status" value="1"/>
</dbReference>
<evidence type="ECO:0000313" key="8">
    <source>
        <dbReference type="EnsemblPlants" id="cds.evm.model.04.1916"/>
    </source>
</evidence>
<dbReference type="GO" id="GO:0005789">
    <property type="term" value="C:endoplasmic reticulum membrane"/>
    <property type="evidence" value="ECO:0007669"/>
    <property type="project" value="UniProtKB-SubCell"/>
</dbReference>
<proteinExistence type="predicted"/>
<dbReference type="Proteomes" id="UP000596661">
    <property type="component" value="Chromosome 4"/>
</dbReference>